<dbReference type="AlphaFoldDB" id="A0A2P7MRB1"/>
<proteinExistence type="predicted"/>
<dbReference type="SUPFAM" id="SSF160246">
    <property type="entry name" value="EspE N-terminal domain-like"/>
    <property type="match status" value="1"/>
</dbReference>
<gene>
    <name evidence="1" type="ORF">C7K55_11950</name>
</gene>
<dbReference type="InterPro" id="IPR037257">
    <property type="entry name" value="T2SS_E_N_sf"/>
</dbReference>
<accession>A0A2P7MRB1</accession>
<evidence type="ECO:0000313" key="2">
    <source>
        <dbReference type="Proteomes" id="UP000243002"/>
    </source>
</evidence>
<dbReference type="EMBL" id="PXXO01000017">
    <property type="protein sequence ID" value="PSJ03705.1"/>
    <property type="molecule type" value="Genomic_DNA"/>
</dbReference>
<name>A0A2P7MRB1_9CYAN</name>
<evidence type="ECO:0000313" key="1">
    <source>
        <dbReference type="EMBL" id="PSJ03705.1"/>
    </source>
</evidence>
<dbReference type="Gene3D" id="1.10.40.70">
    <property type="match status" value="1"/>
</dbReference>
<comment type="caution">
    <text evidence="1">The sequence shown here is derived from an EMBL/GenBank/DDBJ whole genome shotgun (WGS) entry which is preliminary data.</text>
</comment>
<reference evidence="1 2" key="1">
    <citation type="journal article" date="2018" name="Environ. Microbiol.">
        <title>Ecological and genomic features of two widespread freshwater picocyanobacteria.</title>
        <authorList>
            <person name="Cabello-Yeves P.J."/>
            <person name="Picazo A."/>
            <person name="Camacho A."/>
            <person name="Callieri C."/>
            <person name="Rosselli R."/>
            <person name="Roda-Garcia J.J."/>
            <person name="Coutinho F.H."/>
            <person name="Rodriguez-Valera F."/>
        </authorList>
    </citation>
    <scope>NUCLEOTIDE SEQUENCE [LARGE SCALE GENOMIC DNA]</scope>
    <source>
        <strain evidence="1 2">Tous</strain>
    </source>
</reference>
<dbReference type="Proteomes" id="UP000243002">
    <property type="component" value="Unassembled WGS sequence"/>
</dbReference>
<organism evidence="1 2">
    <name type="scientific">Cyanobium usitatum str. Tous</name>
    <dbReference type="NCBI Taxonomy" id="2116684"/>
    <lineage>
        <taxon>Bacteria</taxon>
        <taxon>Bacillati</taxon>
        <taxon>Cyanobacteriota</taxon>
        <taxon>Cyanophyceae</taxon>
        <taxon>Synechococcales</taxon>
        <taxon>Prochlorococcaceae</taxon>
        <taxon>Cyanobium</taxon>
    </lineage>
</organism>
<protein>
    <submittedName>
        <fullName evidence="1">Uncharacterized protein</fullName>
    </submittedName>
</protein>
<sequence length="223" mass="24841">MYRFRLSSDQVQLELVANGNSALLPFQVIGPTTEVAFLEELIEESLGSLTLNPRELFGFLGSDPWVKGAFQAPQVVEGDLNAAASTETSFQRQTLGRKLEQAGVLDIEELEQLLVDYRPFAETQRFGEFLRLNLQVPPQMLDLLLNPALFDEQGFNEKRLGERLVEMGCITPEQLDQALDLQRSKGGRVGELLAELGFISTTTARFFSLAKVNEKGQIDYQAG</sequence>
<keyword evidence="2" id="KW-1185">Reference proteome</keyword>